<evidence type="ECO:0000313" key="1">
    <source>
        <dbReference type="EMBL" id="RHW50118.1"/>
    </source>
</evidence>
<reference evidence="1 2" key="1">
    <citation type="submission" date="2018-07" db="EMBL/GenBank/DDBJ databases">
        <title>Genome sequences of six Lactobacillus spp. isolated from bumble bee guts.</title>
        <authorList>
            <person name="Motta E.V.S."/>
            <person name="Moran N.A."/>
        </authorList>
    </citation>
    <scope>NUCLEOTIDE SEQUENCE [LARGE SCALE GENOMIC DNA]</scope>
    <source>
        <strain evidence="1 2">BI-1.1</strain>
    </source>
</reference>
<keyword evidence="2" id="KW-1185">Reference proteome</keyword>
<evidence type="ECO:0008006" key="3">
    <source>
        <dbReference type="Google" id="ProtNLM"/>
    </source>
</evidence>
<dbReference type="OrthoDB" id="2148705at2"/>
<dbReference type="AlphaFoldDB" id="A0A3R6XV35"/>
<gene>
    <name evidence="1" type="ORF">DS831_08145</name>
</gene>
<name>A0A3R6XV35_9LACO</name>
<organism evidence="1 2">
    <name type="scientific">Bombilactobacillus bombi</name>
    <dbReference type="NCBI Taxonomy" id="1303590"/>
    <lineage>
        <taxon>Bacteria</taxon>
        <taxon>Bacillati</taxon>
        <taxon>Bacillota</taxon>
        <taxon>Bacilli</taxon>
        <taxon>Lactobacillales</taxon>
        <taxon>Lactobacillaceae</taxon>
        <taxon>Bombilactobacillus</taxon>
    </lineage>
</organism>
<dbReference type="SUPFAM" id="SSF55486">
    <property type="entry name" value="Metalloproteases ('zincins'), catalytic domain"/>
    <property type="match status" value="1"/>
</dbReference>
<accession>A0A3R6XV35</accession>
<sequence length="132" mass="14605">MSIGTGIYTPINITIGQNQAQSIMDFYYYNNKSHGLGVAGNTDYVLGDSPVSFVYSNFSCATINAWGNVYNSLSNSKKIQVWAHETGHAMGLAHNDDLSYISIMRSSLYSNDYRNYDGPTANDLAGINHLYR</sequence>
<dbReference type="Gene3D" id="3.40.390.10">
    <property type="entry name" value="Collagenase (Catalytic Domain)"/>
    <property type="match status" value="1"/>
</dbReference>
<proteinExistence type="predicted"/>
<dbReference type="GO" id="GO:0008237">
    <property type="term" value="F:metallopeptidase activity"/>
    <property type="evidence" value="ECO:0007669"/>
    <property type="project" value="InterPro"/>
</dbReference>
<dbReference type="RefSeq" id="WP_118902515.1">
    <property type="nucleotide sequence ID" value="NZ_QOCR01000004.1"/>
</dbReference>
<dbReference type="Pfam" id="PF13688">
    <property type="entry name" value="Reprolysin_5"/>
    <property type="match status" value="1"/>
</dbReference>
<evidence type="ECO:0000313" key="2">
    <source>
        <dbReference type="Proteomes" id="UP000284109"/>
    </source>
</evidence>
<dbReference type="EMBL" id="QOCR01000004">
    <property type="protein sequence ID" value="RHW50118.1"/>
    <property type="molecule type" value="Genomic_DNA"/>
</dbReference>
<protein>
    <recommendedName>
        <fullName evidence="3">Peptidase M10 metallopeptidase domain-containing protein</fullName>
    </recommendedName>
</protein>
<dbReference type="Proteomes" id="UP000284109">
    <property type="component" value="Unassembled WGS sequence"/>
</dbReference>
<dbReference type="InterPro" id="IPR024079">
    <property type="entry name" value="MetalloPept_cat_dom_sf"/>
</dbReference>
<comment type="caution">
    <text evidence="1">The sequence shown here is derived from an EMBL/GenBank/DDBJ whole genome shotgun (WGS) entry which is preliminary data.</text>
</comment>